<gene>
    <name evidence="2" type="ORF">METZ01_LOCUS114967</name>
</gene>
<dbReference type="InterPro" id="IPR029442">
    <property type="entry name" value="GyrI-like"/>
</dbReference>
<evidence type="ECO:0000259" key="1">
    <source>
        <dbReference type="Pfam" id="PF06445"/>
    </source>
</evidence>
<dbReference type="Pfam" id="PF06445">
    <property type="entry name" value="GyrI-like"/>
    <property type="match status" value="1"/>
</dbReference>
<sequence>MDKIDLKKENKALYQPSSKKIAIVEVPHFHFIMIDGKGEPNSAGEFGEAIEALYPLSFGLKFRVKKGELRVDYGVMPLEALWWAEDMSAFSENRREEWLWTAMIRQPEFITAEMYESELEVVRKKKNPVALAKARFESFIEGKCAQVMHIGPFEKEASTVAAVHEFIDEQGGTKTGKHHEIYLSDMRKAAPEKWRTIIRQPFAYN</sequence>
<reference evidence="2" key="1">
    <citation type="submission" date="2018-05" db="EMBL/GenBank/DDBJ databases">
        <authorList>
            <person name="Lanie J.A."/>
            <person name="Ng W.-L."/>
            <person name="Kazmierczak K.M."/>
            <person name="Andrzejewski T.M."/>
            <person name="Davidsen T.M."/>
            <person name="Wayne K.J."/>
            <person name="Tettelin H."/>
            <person name="Glass J.I."/>
            <person name="Rusch D."/>
            <person name="Podicherti R."/>
            <person name="Tsui H.-C.T."/>
            <person name="Winkler M.E."/>
        </authorList>
    </citation>
    <scope>NUCLEOTIDE SEQUENCE</scope>
</reference>
<dbReference type="PIRSF" id="PIRSF031644">
    <property type="entry name" value="UCP031644"/>
    <property type="match status" value="1"/>
</dbReference>
<organism evidence="2">
    <name type="scientific">marine metagenome</name>
    <dbReference type="NCBI Taxonomy" id="408172"/>
    <lineage>
        <taxon>unclassified sequences</taxon>
        <taxon>metagenomes</taxon>
        <taxon>ecological metagenomes</taxon>
    </lineage>
</organism>
<evidence type="ECO:0000313" key="2">
    <source>
        <dbReference type="EMBL" id="SVA62113.1"/>
    </source>
</evidence>
<proteinExistence type="predicted"/>
<feature type="domain" description="GyrI-like small molecule binding" evidence="1">
    <location>
        <begin position="20"/>
        <end position="198"/>
    </location>
</feature>
<accession>A0A381XCZ5</accession>
<dbReference type="EMBL" id="UINC01014586">
    <property type="protein sequence ID" value="SVA62113.1"/>
    <property type="molecule type" value="Genomic_DNA"/>
</dbReference>
<dbReference type="AlphaFoldDB" id="A0A381XCZ5"/>
<protein>
    <recommendedName>
        <fullName evidence="1">GyrI-like small molecule binding domain-containing protein</fullName>
    </recommendedName>
</protein>
<name>A0A381XCZ5_9ZZZZ</name>
<dbReference type="InterPro" id="IPR011256">
    <property type="entry name" value="Reg_factor_effector_dom_sf"/>
</dbReference>
<dbReference type="SUPFAM" id="SSF55136">
    <property type="entry name" value="Probable bacterial effector-binding domain"/>
    <property type="match status" value="1"/>
</dbReference>
<dbReference type="InterPro" id="IPR008319">
    <property type="entry name" value="GyrI-like_CCH_Lin2189-like"/>
</dbReference>
<dbReference type="Gene3D" id="3.20.80.10">
    <property type="entry name" value="Regulatory factor, effector binding domain"/>
    <property type="match status" value="1"/>
</dbReference>